<protein>
    <recommendedName>
        <fullName evidence="5">Septum site-determining protein MinD</fullName>
    </recommendedName>
</protein>
<dbReference type="Proteomes" id="UP000727857">
    <property type="component" value="Unassembled WGS sequence"/>
</dbReference>
<dbReference type="AlphaFoldDB" id="A0A940DHC4"/>
<evidence type="ECO:0000313" key="3">
    <source>
        <dbReference type="EMBL" id="MBO8423440.1"/>
    </source>
</evidence>
<evidence type="ECO:0000313" key="4">
    <source>
        <dbReference type="Proteomes" id="UP000727857"/>
    </source>
</evidence>
<dbReference type="PANTHER" id="PTHR43384">
    <property type="entry name" value="SEPTUM SITE-DETERMINING PROTEIN MIND HOMOLOG, CHLOROPLASTIC-RELATED"/>
    <property type="match status" value="1"/>
</dbReference>
<dbReference type="GO" id="GO:0016887">
    <property type="term" value="F:ATP hydrolysis activity"/>
    <property type="evidence" value="ECO:0007669"/>
    <property type="project" value="TreeGrafter"/>
</dbReference>
<comment type="caution">
    <text evidence="3">The sequence shown here is derived from an EMBL/GenBank/DDBJ whole genome shotgun (WGS) entry which is preliminary data.</text>
</comment>
<dbReference type="SUPFAM" id="SSF52540">
    <property type="entry name" value="P-loop containing nucleoside triphosphate hydrolases"/>
    <property type="match status" value="1"/>
</dbReference>
<evidence type="ECO:0000256" key="2">
    <source>
        <dbReference type="ARBA" id="ARBA00022840"/>
    </source>
</evidence>
<sequence>LPSAKANSSERVKAAAFAGIIAEAASMADFVIIDAPAGVDAGFHRAVSAAREAIVVTTPHVSAIRDADRTVSLLSTYNVARIGLVVNRVRGDLVNKGETVPPEKIAELLRLPLYGVIPESDAVGVYTVLNTYGREGAAEAFRMLAEYVIGSGREVYDYTRRYRGFFGRLKRF</sequence>
<reference evidence="3" key="1">
    <citation type="submission" date="2020-10" db="EMBL/GenBank/DDBJ databases">
        <authorList>
            <person name="Gilroy R."/>
        </authorList>
    </citation>
    <scope>NUCLEOTIDE SEQUENCE</scope>
    <source>
        <strain evidence="3">517</strain>
    </source>
</reference>
<proteinExistence type="predicted"/>
<keyword evidence="1" id="KW-0547">Nucleotide-binding</keyword>
<accession>A0A940DHC4</accession>
<dbReference type="GO" id="GO:0005524">
    <property type="term" value="F:ATP binding"/>
    <property type="evidence" value="ECO:0007669"/>
    <property type="project" value="UniProtKB-KW"/>
</dbReference>
<dbReference type="EMBL" id="JADINF010000004">
    <property type="protein sequence ID" value="MBO8423440.1"/>
    <property type="molecule type" value="Genomic_DNA"/>
</dbReference>
<dbReference type="GO" id="GO:0005829">
    <property type="term" value="C:cytosol"/>
    <property type="evidence" value="ECO:0007669"/>
    <property type="project" value="TreeGrafter"/>
</dbReference>
<dbReference type="InterPro" id="IPR027417">
    <property type="entry name" value="P-loop_NTPase"/>
</dbReference>
<organism evidence="3 4">
    <name type="scientific">Candidatus Stercoripulliclostridium pullicola</name>
    <dbReference type="NCBI Taxonomy" id="2840953"/>
    <lineage>
        <taxon>Bacteria</taxon>
        <taxon>Bacillati</taxon>
        <taxon>Bacillota</taxon>
        <taxon>Clostridia</taxon>
        <taxon>Eubacteriales</taxon>
        <taxon>Candidatus Stercoripulliclostridium</taxon>
    </lineage>
</organism>
<gene>
    <name evidence="3" type="ORF">IAB16_00240</name>
</gene>
<dbReference type="InterPro" id="IPR050625">
    <property type="entry name" value="ParA/MinD_ATPase"/>
</dbReference>
<feature type="non-terminal residue" evidence="3">
    <location>
        <position position="1"/>
    </location>
</feature>
<evidence type="ECO:0008006" key="5">
    <source>
        <dbReference type="Google" id="ProtNLM"/>
    </source>
</evidence>
<dbReference type="PANTHER" id="PTHR43384:SF6">
    <property type="entry name" value="SEPTUM SITE-DETERMINING PROTEIN MIND HOMOLOG, CHLOROPLASTIC"/>
    <property type="match status" value="1"/>
</dbReference>
<dbReference type="Gene3D" id="3.40.50.300">
    <property type="entry name" value="P-loop containing nucleotide triphosphate hydrolases"/>
    <property type="match status" value="1"/>
</dbReference>
<dbReference type="GO" id="GO:0051782">
    <property type="term" value="P:negative regulation of cell division"/>
    <property type="evidence" value="ECO:0007669"/>
    <property type="project" value="TreeGrafter"/>
</dbReference>
<name>A0A940DHC4_9FIRM</name>
<reference evidence="3" key="2">
    <citation type="journal article" date="2021" name="PeerJ">
        <title>Extensive microbial diversity within the chicken gut microbiome revealed by metagenomics and culture.</title>
        <authorList>
            <person name="Gilroy R."/>
            <person name="Ravi A."/>
            <person name="Getino M."/>
            <person name="Pursley I."/>
            <person name="Horton D.L."/>
            <person name="Alikhan N.F."/>
            <person name="Baker D."/>
            <person name="Gharbi K."/>
            <person name="Hall N."/>
            <person name="Watson M."/>
            <person name="Adriaenssens E.M."/>
            <person name="Foster-Nyarko E."/>
            <person name="Jarju S."/>
            <person name="Secka A."/>
            <person name="Antonio M."/>
            <person name="Oren A."/>
            <person name="Chaudhuri R.R."/>
            <person name="La Ragione R."/>
            <person name="Hildebrand F."/>
            <person name="Pallen M.J."/>
        </authorList>
    </citation>
    <scope>NUCLEOTIDE SEQUENCE</scope>
    <source>
        <strain evidence="3">517</strain>
    </source>
</reference>
<evidence type="ECO:0000256" key="1">
    <source>
        <dbReference type="ARBA" id="ARBA00022741"/>
    </source>
</evidence>
<keyword evidence="2" id="KW-0067">ATP-binding</keyword>
<dbReference type="GO" id="GO:0009898">
    <property type="term" value="C:cytoplasmic side of plasma membrane"/>
    <property type="evidence" value="ECO:0007669"/>
    <property type="project" value="TreeGrafter"/>
</dbReference>